<keyword evidence="5" id="KW-1185">Reference proteome</keyword>
<dbReference type="SUPFAM" id="SSF46689">
    <property type="entry name" value="Homeodomain-like"/>
    <property type="match status" value="1"/>
</dbReference>
<dbReference type="InterPro" id="IPR050109">
    <property type="entry name" value="HTH-type_TetR-like_transc_reg"/>
</dbReference>
<accession>A0ABS2PD55</accession>
<dbReference type="PRINTS" id="PR00455">
    <property type="entry name" value="HTHTETR"/>
</dbReference>
<dbReference type="EMBL" id="JAFBEC010000005">
    <property type="protein sequence ID" value="MBM7633046.1"/>
    <property type="molecule type" value="Genomic_DNA"/>
</dbReference>
<protein>
    <submittedName>
        <fullName evidence="4">AcrR family transcriptional regulator</fullName>
    </submittedName>
</protein>
<sequence>MTTNGKRMQNKTRRYESIVQAAEQLFLERGFDRVQMQEVADKADIGVATLFRYFPKKDRLIVAVASYNLEKHIHSFEFVVNQQTTAFERLVKIFDLLTIREDDTLTQSATFREAFESYASFSDEPLDTIEEYIETQKRIADLVMHLVDDGTEDGSFRRDIPIKEAIITAVNSYGTFGSNITLKSPITFSEEDIAPHKQQEMLKEMILSYVCSDSSPI</sequence>
<dbReference type="Pfam" id="PF00440">
    <property type="entry name" value="TetR_N"/>
    <property type="match status" value="1"/>
</dbReference>
<evidence type="ECO:0000313" key="4">
    <source>
        <dbReference type="EMBL" id="MBM7633046.1"/>
    </source>
</evidence>
<evidence type="ECO:0000313" key="5">
    <source>
        <dbReference type="Proteomes" id="UP000741863"/>
    </source>
</evidence>
<evidence type="ECO:0000259" key="3">
    <source>
        <dbReference type="PROSITE" id="PS50977"/>
    </source>
</evidence>
<dbReference type="PROSITE" id="PS50977">
    <property type="entry name" value="HTH_TETR_2"/>
    <property type="match status" value="1"/>
</dbReference>
<comment type="caution">
    <text evidence="4">The sequence shown here is derived from an EMBL/GenBank/DDBJ whole genome shotgun (WGS) entry which is preliminary data.</text>
</comment>
<organism evidence="4 5">
    <name type="scientific">Geomicrobium sediminis</name>
    <dbReference type="NCBI Taxonomy" id="1347788"/>
    <lineage>
        <taxon>Bacteria</taxon>
        <taxon>Bacillati</taxon>
        <taxon>Bacillota</taxon>
        <taxon>Bacilli</taxon>
        <taxon>Bacillales</taxon>
        <taxon>Geomicrobium</taxon>
    </lineage>
</organism>
<feature type="DNA-binding region" description="H-T-H motif" evidence="2">
    <location>
        <begin position="35"/>
        <end position="54"/>
    </location>
</feature>
<dbReference type="Gene3D" id="1.10.357.10">
    <property type="entry name" value="Tetracycline Repressor, domain 2"/>
    <property type="match status" value="1"/>
</dbReference>
<reference evidence="4 5" key="1">
    <citation type="submission" date="2021-01" db="EMBL/GenBank/DDBJ databases">
        <title>Genomic Encyclopedia of Type Strains, Phase IV (KMG-IV): sequencing the most valuable type-strain genomes for metagenomic binning, comparative biology and taxonomic classification.</title>
        <authorList>
            <person name="Goeker M."/>
        </authorList>
    </citation>
    <scope>NUCLEOTIDE SEQUENCE [LARGE SCALE GENOMIC DNA]</scope>
    <source>
        <strain evidence="4 5">DSM 25540</strain>
    </source>
</reference>
<gene>
    <name evidence="4" type="ORF">JOD17_002140</name>
</gene>
<proteinExistence type="predicted"/>
<evidence type="ECO:0000256" key="1">
    <source>
        <dbReference type="ARBA" id="ARBA00023125"/>
    </source>
</evidence>
<evidence type="ECO:0000256" key="2">
    <source>
        <dbReference type="PROSITE-ProRule" id="PRU00335"/>
    </source>
</evidence>
<dbReference type="PANTHER" id="PTHR30055">
    <property type="entry name" value="HTH-TYPE TRANSCRIPTIONAL REGULATOR RUTR"/>
    <property type="match status" value="1"/>
</dbReference>
<name>A0ABS2PD55_9BACL</name>
<dbReference type="Proteomes" id="UP000741863">
    <property type="component" value="Unassembled WGS sequence"/>
</dbReference>
<dbReference type="InterPro" id="IPR001647">
    <property type="entry name" value="HTH_TetR"/>
</dbReference>
<dbReference type="RefSeq" id="WP_204697549.1">
    <property type="nucleotide sequence ID" value="NZ_JAFBEC010000005.1"/>
</dbReference>
<dbReference type="InterPro" id="IPR009057">
    <property type="entry name" value="Homeodomain-like_sf"/>
</dbReference>
<dbReference type="PANTHER" id="PTHR30055:SF242">
    <property type="entry name" value="HTH-TYPE TRANSCRIPTIONAL REPRESSOR KSTR"/>
    <property type="match status" value="1"/>
</dbReference>
<keyword evidence="1 2" id="KW-0238">DNA-binding</keyword>
<feature type="domain" description="HTH tetR-type" evidence="3">
    <location>
        <begin position="12"/>
        <end position="72"/>
    </location>
</feature>